<dbReference type="HAMAP" id="MF_01201">
    <property type="entry name" value="Ala_racemase"/>
    <property type="match status" value="1"/>
</dbReference>
<reference evidence="8" key="1">
    <citation type="journal article" date="2021" name="PeerJ">
        <title>Extensive microbial diversity within the chicken gut microbiome revealed by metagenomics and culture.</title>
        <authorList>
            <person name="Gilroy R."/>
            <person name="Ravi A."/>
            <person name="Getino M."/>
            <person name="Pursley I."/>
            <person name="Horton D.L."/>
            <person name="Alikhan N.F."/>
            <person name="Baker D."/>
            <person name="Gharbi K."/>
            <person name="Hall N."/>
            <person name="Watson M."/>
            <person name="Adriaenssens E.M."/>
            <person name="Foster-Nyarko E."/>
            <person name="Jarju S."/>
            <person name="Secka A."/>
            <person name="Antonio M."/>
            <person name="Oren A."/>
            <person name="Chaudhuri R.R."/>
            <person name="La Ragione R."/>
            <person name="Hildebrand F."/>
            <person name="Pallen M.J."/>
        </authorList>
    </citation>
    <scope>NUCLEOTIDE SEQUENCE</scope>
    <source>
        <strain evidence="8">ChiSxjej5B17-1746</strain>
    </source>
</reference>
<dbReference type="GO" id="GO:0030170">
    <property type="term" value="F:pyridoxal phosphate binding"/>
    <property type="evidence" value="ECO:0007669"/>
    <property type="project" value="UniProtKB-UniRule"/>
</dbReference>
<dbReference type="PROSITE" id="PS00395">
    <property type="entry name" value="ALANINE_RACEMASE"/>
    <property type="match status" value="1"/>
</dbReference>
<evidence type="ECO:0000256" key="1">
    <source>
        <dbReference type="ARBA" id="ARBA00001933"/>
    </source>
</evidence>
<dbReference type="InterPro" id="IPR020622">
    <property type="entry name" value="Ala_racemase_pyridoxalP-BS"/>
</dbReference>
<dbReference type="PANTHER" id="PTHR30511">
    <property type="entry name" value="ALANINE RACEMASE"/>
    <property type="match status" value="1"/>
</dbReference>
<comment type="caution">
    <text evidence="8">The sequence shown here is derived from an EMBL/GenBank/DDBJ whole genome shotgun (WGS) entry which is preliminary data.</text>
</comment>
<dbReference type="InterPro" id="IPR000821">
    <property type="entry name" value="Ala_racemase"/>
</dbReference>
<keyword evidence="2 4" id="KW-0663">Pyridoxal phosphate</keyword>
<evidence type="ECO:0000256" key="4">
    <source>
        <dbReference type="HAMAP-Rule" id="MF_01201"/>
    </source>
</evidence>
<gene>
    <name evidence="8" type="primary">alr</name>
    <name evidence="8" type="ORF">H9874_02785</name>
</gene>
<dbReference type="InterPro" id="IPR029066">
    <property type="entry name" value="PLP-binding_barrel"/>
</dbReference>
<comment type="catalytic activity">
    <reaction evidence="4">
        <text>L-alanine = D-alanine</text>
        <dbReference type="Rhea" id="RHEA:20249"/>
        <dbReference type="ChEBI" id="CHEBI:57416"/>
        <dbReference type="ChEBI" id="CHEBI:57972"/>
        <dbReference type="EC" id="5.1.1.1"/>
    </reaction>
</comment>
<dbReference type="SUPFAM" id="SSF51419">
    <property type="entry name" value="PLP-binding barrel"/>
    <property type="match status" value="1"/>
</dbReference>
<dbReference type="Gene3D" id="3.20.20.10">
    <property type="entry name" value="Alanine racemase"/>
    <property type="match status" value="1"/>
</dbReference>
<feature type="binding site" evidence="4 6">
    <location>
        <position position="315"/>
    </location>
    <ligand>
        <name>substrate</name>
    </ligand>
</feature>
<dbReference type="PANTHER" id="PTHR30511:SF0">
    <property type="entry name" value="ALANINE RACEMASE, CATABOLIC-RELATED"/>
    <property type="match status" value="1"/>
</dbReference>
<comment type="function">
    <text evidence="4">Catalyzes the interconversion of L-alanine and D-alanine. May also act on other amino acids.</text>
</comment>
<dbReference type="InterPro" id="IPR009006">
    <property type="entry name" value="Ala_racemase/Decarboxylase_C"/>
</dbReference>
<dbReference type="AlphaFoldDB" id="A0A9D1U837"/>
<dbReference type="InterPro" id="IPR001608">
    <property type="entry name" value="Ala_racemase_N"/>
</dbReference>
<dbReference type="Gene3D" id="2.40.37.10">
    <property type="entry name" value="Lyase, Ornithine Decarboxylase, Chain A, domain 1"/>
    <property type="match status" value="1"/>
</dbReference>
<dbReference type="SMART" id="SM01005">
    <property type="entry name" value="Ala_racemase_C"/>
    <property type="match status" value="1"/>
</dbReference>
<feature type="active site" description="Proton acceptor; specific for L-alanine" evidence="4">
    <location>
        <position position="267"/>
    </location>
</feature>
<name>A0A9D1U837_9BACT</name>
<comment type="pathway">
    <text evidence="4">Amino-acid biosynthesis; D-alanine biosynthesis; D-alanine from L-alanine: step 1/1.</text>
</comment>
<dbReference type="Pfam" id="PF00842">
    <property type="entry name" value="Ala_racemase_C"/>
    <property type="match status" value="1"/>
</dbReference>
<feature type="active site" description="Proton acceptor; specific for D-alanine" evidence="4">
    <location>
        <position position="34"/>
    </location>
</feature>
<evidence type="ECO:0000256" key="2">
    <source>
        <dbReference type="ARBA" id="ARBA00022898"/>
    </source>
</evidence>
<dbReference type="InterPro" id="IPR011079">
    <property type="entry name" value="Ala_racemase_C"/>
</dbReference>
<feature type="domain" description="Alanine racemase C-terminal" evidence="7">
    <location>
        <begin position="246"/>
        <end position="373"/>
    </location>
</feature>
<comment type="cofactor">
    <cofactor evidence="1 4 5">
        <name>pyridoxal 5'-phosphate</name>
        <dbReference type="ChEBI" id="CHEBI:597326"/>
    </cofactor>
</comment>
<dbReference type="PRINTS" id="PR00992">
    <property type="entry name" value="ALARACEMASE"/>
</dbReference>
<evidence type="ECO:0000256" key="3">
    <source>
        <dbReference type="ARBA" id="ARBA00023235"/>
    </source>
</evidence>
<comment type="similarity">
    <text evidence="4">Belongs to the alanine racemase family.</text>
</comment>
<feature type="modified residue" description="N6-(pyridoxal phosphate)lysine" evidence="4 5">
    <location>
        <position position="34"/>
    </location>
</feature>
<dbReference type="EC" id="5.1.1.1" evidence="4"/>
<dbReference type="Pfam" id="PF01168">
    <property type="entry name" value="Ala_racemase_N"/>
    <property type="match status" value="1"/>
</dbReference>
<dbReference type="NCBIfam" id="TIGR00492">
    <property type="entry name" value="alr"/>
    <property type="match status" value="1"/>
</dbReference>
<dbReference type="GO" id="GO:0008784">
    <property type="term" value="F:alanine racemase activity"/>
    <property type="evidence" value="ECO:0007669"/>
    <property type="project" value="UniProtKB-UniRule"/>
</dbReference>
<dbReference type="SUPFAM" id="SSF50621">
    <property type="entry name" value="Alanine racemase C-terminal domain-like"/>
    <property type="match status" value="1"/>
</dbReference>
<dbReference type="EMBL" id="DXGI01000102">
    <property type="protein sequence ID" value="HIW78057.1"/>
    <property type="molecule type" value="Genomic_DNA"/>
</dbReference>
<dbReference type="CDD" id="cd00430">
    <property type="entry name" value="PLPDE_III_AR"/>
    <property type="match status" value="1"/>
</dbReference>
<organism evidence="8 9">
    <name type="scientific">Candidatus Bilophila faecipullorum</name>
    <dbReference type="NCBI Taxonomy" id="2838482"/>
    <lineage>
        <taxon>Bacteria</taxon>
        <taxon>Pseudomonadati</taxon>
        <taxon>Thermodesulfobacteriota</taxon>
        <taxon>Desulfovibrionia</taxon>
        <taxon>Desulfovibrionales</taxon>
        <taxon>Desulfovibrionaceae</taxon>
        <taxon>Bilophila</taxon>
    </lineage>
</organism>
<dbReference type="GO" id="GO:0030632">
    <property type="term" value="P:D-alanine biosynthetic process"/>
    <property type="evidence" value="ECO:0007669"/>
    <property type="project" value="UniProtKB-UniRule"/>
</dbReference>
<feature type="binding site" evidence="4 6">
    <location>
        <position position="135"/>
    </location>
    <ligand>
        <name>substrate</name>
    </ligand>
</feature>
<evidence type="ECO:0000259" key="7">
    <source>
        <dbReference type="SMART" id="SM01005"/>
    </source>
</evidence>
<accession>A0A9D1U837</accession>
<evidence type="ECO:0000313" key="9">
    <source>
        <dbReference type="Proteomes" id="UP000824264"/>
    </source>
</evidence>
<protein>
    <recommendedName>
        <fullName evidence="4">Alanine racemase</fullName>
        <ecNumber evidence="4">5.1.1.1</ecNumber>
    </recommendedName>
</protein>
<keyword evidence="3 4" id="KW-0413">Isomerase</keyword>
<evidence type="ECO:0000256" key="5">
    <source>
        <dbReference type="PIRSR" id="PIRSR600821-50"/>
    </source>
</evidence>
<reference evidence="8" key="2">
    <citation type="submission" date="2021-04" db="EMBL/GenBank/DDBJ databases">
        <authorList>
            <person name="Gilroy R."/>
        </authorList>
    </citation>
    <scope>NUCLEOTIDE SEQUENCE</scope>
    <source>
        <strain evidence="8">ChiSxjej5B17-1746</strain>
    </source>
</reference>
<dbReference type="Proteomes" id="UP000824264">
    <property type="component" value="Unassembled WGS sequence"/>
</dbReference>
<dbReference type="GO" id="GO:0005829">
    <property type="term" value="C:cytosol"/>
    <property type="evidence" value="ECO:0007669"/>
    <property type="project" value="TreeGrafter"/>
</dbReference>
<proteinExistence type="inferred from homology"/>
<evidence type="ECO:0000313" key="8">
    <source>
        <dbReference type="EMBL" id="HIW78057.1"/>
    </source>
</evidence>
<sequence>MFLSSALITVHLENLRHNLKTLLARHPLLMPVIKADAYGHGIVAVARVLAEEGITHMAVGSVGEGALLRQDGHTAFLLALLGLARDEDTAIAANYDITPLVHNRESLQRILVQSHLTGRPTPLSIAVKFDTGMSRLGFRVEEAADLADYLRTLHEVHPVLVMSHLAASDTPALDAFTHEQAKRFLDAAASMKAVFPNIKTSLTNSPGLLCWPSYVGDLARPGVTLYGGNPLHGTDRAKLGMGLLPVMEMAAPVLSVHPVEQGATVSYGCLYKAPRDIRVAVVGAGYADGYPRALSMRGAVLVRGRRAPILGRVCMQMCIVDVTDIPGVEPGDTAYLLGGPGPLSIRPEELAEWWGTISYEVFCALGRNRRVSEKKFSEYSRRHES</sequence>
<evidence type="ECO:0000256" key="6">
    <source>
        <dbReference type="PIRSR" id="PIRSR600821-52"/>
    </source>
</evidence>